<accession>A0AAV8SB24</accession>
<protein>
    <submittedName>
        <fullName evidence="3">Uncharacterized protein</fullName>
    </submittedName>
</protein>
<evidence type="ECO:0000256" key="2">
    <source>
        <dbReference type="SAM" id="Phobius"/>
    </source>
</evidence>
<dbReference type="Gene3D" id="3.90.550.50">
    <property type="match status" value="1"/>
</dbReference>
<evidence type="ECO:0000313" key="3">
    <source>
        <dbReference type="EMBL" id="KAJ8749190.1"/>
    </source>
</evidence>
<reference evidence="3 4" key="1">
    <citation type="submission" date="2021-09" db="EMBL/GenBank/DDBJ databases">
        <title>Genomic insights and catalytic innovation underlie evolution of tropane alkaloids biosynthesis.</title>
        <authorList>
            <person name="Wang Y.-J."/>
            <person name="Tian T."/>
            <person name="Huang J.-P."/>
            <person name="Huang S.-X."/>
        </authorList>
    </citation>
    <scope>NUCLEOTIDE SEQUENCE [LARGE SCALE GENOMIC DNA]</scope>
    <source>
        <strain evidence="3">KIB-2018</strain>
        <tissue evidence="3">Leaf</tissue>
    </source>
</reference>
<dbReference type="Proteomes" id="UP001159364">
    <property type="component" value="Linkage Group LG12"/>
</dbReference>
<name>A0AAV8SB24_9ROSI</name>
<dbReference type="PANTHER" id="PTHR10811">
    <property type="entry name" value="FRINGE-RELATED"/>
    <property type="match status" value="1"/>
</dbReference>
<sequence>MFEHRKRKSFLSLSTSNPNSPLSVSTRMASPKFSVPLPHNRLKDVLLLLSIVFIIYVFFHSPPTPPRAVTAPFSPSYAASSRHHLVFAIASSSASFVDRIPYLKLWYDPDTTRAFVFVDGAPAGFASDPTLPPLIVSEDTSRFPYTYKGGLKSAVRVARVVKEIVELNQSDVRWFVFGDDDTLFFVDNLLETLSKYDHNEWYYIGSNSESYDQNLRYSFDMAFGGGGFAISYPLAKVLARVLDSCLIRYANLYGSDARIFSCLAELGVTLTHEPGFHQVDMRGSLFGLLSAHPVSPLVSLHHLDAVDAIFPSMNRTQAMHHLFEAVSKDHARILQQTVCYDRKNSLTVSVAWGYSVQVFEGNEPLPDLILPQRTFRPWRRSRMGDFSRLMFNVREYPKNPCKRPAVFFMEKVSLIDNGIWSTYRRHREEDCSRANAVNNLERIRVFSHKLESHAGQMIASRRQCCDVSGFNESMVVSIRQCGVDELISMH</sequence>
<dbReference type="AlphaFoldDB" id="A0AAV8SB24"/>
<dbReference type="EMBL" id="JAIWQS010000012">
    <property type="protein sequence ID" value="KAJ8749190.1"/>
    <property type="molecule type" value="Genomic_DNA"/>
</dbReference>
<dbReference type="Pfam" id="PF04646">
    <property type="entry name" value="DUF604"/>
    <property type="match status" value="1"/>
</dbReference>
<gene>
    <name evidence="3" type="ORF">K2173_018662</name>
</gene>
<organism evidence="3 4">
    <name type="scientific">Erythroxylum novogranatense</name>
    <dbReference type="NCBI Taxonomy" id="1862640"/>
    <lineage>
        <taxon>Eukaryota</taxon>
        <taxon>Viridiplantae</taxon>
        <taxon>Streptophyta</taxon>
        <taxon>Embryophyta</taxon>
        <taxon>Tracheophyta</taxon>
        <taxon>Spermatophyta</taxon>
        <taxon>Magnoliopsida</taxon>
        <taxon>eudicotyledons</taxon>
        <taxon>Gunneridae</taxon>
        <taxon>Pentapetalae</taxon>
        <taxon>rosids</taxon>
        <taxon>fabids</taxon>
        <taxon>Malpighiales</taxon>
        <taxon>Erythroxylaceae</taxon>
        <taxon>Erythroxylum</taxon>
    </lineage>
</organism>
<evidence type="ECO:0000256" key="1">
    <source>
        <dbReference type="SAM" id="MobiDB-lite"/>
    </source>
</evidence>
<feature type="region of interest" description="Disordered" evidence="1">
    <location>
        <begin position="1"/>
        <end position="24"/>
    </location>
</feature>
<feature type="compositionally biased region" description="Low complexity" evidence="1">
    <location>
        <begin position="10"/>
        <end position="24"/>
    </location>
</feature>
<feature type="transmembrane region" description="Helical" evidence="2">
    <location>
        <begin position="42"/>
        <end position="59"/>
    </location>
</feature>
<dbReference type="FunFam" id="3.90.550.50:FF:000006">
    <property type="entry name" value="Fringe-related protein-like"/>
    <property type="match status" value="1"/>
</dbReference>
<dbReference type="InterPro" id="IPR006740">
    <property type="entry name" value="DUF604"/>
</dbReference>
<keyword evidence="2" id="KW-0812">Transmembrane</keyword>
<keyword evidence="2" id="KW-0472">Membrane</keyword>
<keyword evidence="4" id="KW-1185">Reference proteome</keyword>
<evidence type="ECO:0000313" key="4">
    <source>
        <dbReference type="Proteomes" id="UP001159364"/>
    </source>
</evidence>
<keyword evidence="2" id="KW-1133">Transmembrane helix</keyword>
<proteinExistence type="predicted"/>
<comment type="caution">
    <text evidence="3">The sequence shown here is derived from an EMBL/GenBank/DDBJ whole genome shotgun (WGS) entry which is preliminary data.</text>
</comment>